<proteinExistence type="predicted"/>
<dbReference type="Proteomes" id="UP000199328">
    <property type="component" value="Unassembled WGS sequence"/>
</dbReference>
<dbReference type="Gene3D" id="3.40.50.1240">
    <property type="entry name" value="Phosphoglycerate mutase-like"/>
    <property type="match status" value="1"/>
</dbReference>
<evidence type="ECO:0000313" key="2">
    <source>
        <dbReference type="Proteomes" id="UP000199328"/>
    </source>
</evidence>
<gene>
    <name evidence="1" type="ORF">SAMN05216257_101688</name>
</gene>
<dbReference type="Pfam" id="PF00300">
    <property type="entry name" value="His_Phos_1"/>
    <property type="match status" value="1"/>
</dbReference>
<dbReference type="CDD" id="cd07067">
    <property type="entry name" value="HP_PGM_like"/>
    <property type="match status" value="1"/>
</dbReference>
<dbReference type="AlphaFoldDB" id="A0A1G8ZDF2"/>
<dbReference type="EMBL" id="FNFV01000001">
    <property type="protein sequence ID" value="SDK13142.1"/>
    <property type="molecule type" value="Genomic_DNA"/>
</dbReference>
<dbReference type="SUPFAM" id="SSF53254">
    <property type="entry name" value="Phosphoglycerate mutase-like"/>
    <property type="match status" value="1"/>
</dbReference>
<sequence length="199" mass="21737">MRPARLYLVRHGPTHAQGMVGWTDLPADLSDRETIARLSAFLPADAPVVSSDLARARATADAIAGARPRLPDEPGLRELNFGAWEMRRYAEIERESPELLRDFYEAPGPVRAPAGESWDDLAARVNATLDRLLRARRGGVLIVVAHFGVILTQVARAGRLDARAAFAHRIDPLSVTIIEAAGEAEAGMGWRLLRVNHAP</sequence>
<dbReference type="GO" id="GO:0005737">
    <property type="term" value="C:cytoplasm"/>
    <property type="evidence" value="ECO:0007669"/>
    <property type="project" value="TreeGrafter"/>
</dbReference>
<dbReference type="GO" id="GO:0016791">
    <property type="term" value="F:phosphatase activity"/>
    <property type="evidence" value="ECO:0007669"/>
    <property type="project" value="TreeGrafter"/>
</dbReference>
<dbReference type="PANTHER" id="PTHR48100">
    <property type="entry name" value="BROAD-SPECIFICITY PHOSPHATASE YOR283W-RELATED"/>
    <property type="match status" value="1"/>
</dbReference>
<accession>A0A1G8ZDF2</accession>
<dbReference type="InterPro" id="IPR050275">
    <property type="entry name" value="PGM_Phosphatase"/>
</dbReference>
<keyword evidence="2" id="KW-1185">Reference proteome</keyword>
<dbReference type="SMART" id="SM00855">
    <property type="entry name" value="PGAM"/>
    <property type="match status" value="1"/>
</dbReference>
<organism evidence="1 2">
    <name type="scientific">Meinhardsimonia xiamenensis</name>
    <dbReference type="NCBI Taxonomy" id="990712"/>
    <lineage>
        <taxon>Bacteria</taxon>
        <taxon>Pseudomonadati</taxon>
        <taxon>Pseudomonadota</taxon>
        <taxon>Alphaproteobacteria</taxon>
        <taxon>Rhodobacterales</taxon>
        <taxon>Paracoccaceae</taxon>
        <taxon>Meinhardsimonia</taxon>
    </lineage>
</organism>
<dbReference type="STRING" id="990712.SAMN05216257_101688"/>
<dbReference type="RefSeq" id="WP_281220836.1">
    <property type="nucleotide sequence ID" value="NZ_FNFV01000001.1"/>
</dbReference>
<dbReference type="InterPro" id="IPR013078">
    <property type="entry name" value="His_Pase_superF_clade-1"/>
</dbReference>
<dbReference type="InterPro" id="IPR029033">
    <property type="entry name" value="His_PPase_superfam"/>
</dbReference>
<name>A0A1G8ZDF2_9RHOB</name>
<evidence type="ECO:0000313" key="1">
    <source>
        <dbReference type="EMBL" id="SDK13142.1"/>
    </source>
</evidence>
<dbReference type="PANTHER" id="PTHR48100:SF1">
    <property type="entry name" value="HISTIDINE PHOSPHATASE FAMILY PROTEIN-RELATED"/>
    <property type="match status" value="1"/>
</dbReference>
<protein>
    <submittedName>
        <fullName evidence="1">Broad specificity phosphatase PhoE</fullName>
    </submittedName>
</protein>
<reference evidence="2" key="1">
    <citation type="submission" date="2016-10" db="EMBL/GenBank/DDBJ databases">
        <authorList>
            <person name="Varghese N."/>
            <person name="Submissions S."/>
        </authorList>
    </citation>
    <scope>NUCLEOTIDE SEQUENCE [LARGE SCALE GENOMIC DNA]</scope>
    <source>
        <strain evidence="2">CGMCC 1.10789</strain>
    </source>
</reference>